<evidence type="ECO:0000259" key="1">
    <source>
        <dbReference type="Pfam" id="PF13976"/>
    </source>
</evidence>
<dbReference type="PANTHER" id="PTHR37610:SF101">
    <property type="entry name" value="(RAPE) HYPOTHETICAL PROTEIN"/>
    <property type="match status" value="1"/>
</dbReference>
<comment type="caution">
    <text evidence="4">The sequence shown here is derived from an EMBL/GenBank/DDBJ whole genome shotgun (WGS) entry which is preliminary data.</text>
</comment>
<accession>A0AAW1HPL2</accession>
<dbReference type="Pfam" id="PF22936">
    <property type="entry name" value="Pol_BBD"/>
    <property type="match status" value="1"/>
</dbReference>
<dbReference type="InterPro" id="IPR012337">
    <property type="entry name" value="RNaseH-like_sf"/>
</dbReference>
<feature type="domain" description="Retrovirus-related Pol polyprotein from transposon TNT 1-94-like beta-barrel" evidence="3">
    <location>
        <begin position="319"/>
        <end position="393"/>
    </location>
</feature>
<dbReference type="Gene3D" id="3.30.420.10">
    <property type="entry name" value="Ribonuclease H-like superfamily/Ribonuclease H"/>
    <property type="match status" value="1"/>
</dbReference>
<sequence length="584" mass="66030">MTDNEVNNEPSTVDPMSPYYLGGQDGPGAIITHVKLRSDNYEEWSRSLRMSLKSRRKFGFCDGTITKPTDKSALENWEVVNCTIVQWIMNTIDPTLKDNISYFEEAQPLWNDLKDRFAVVDGSKIHSLKTQIANCKQTKGWRAPPPVSHGLDDSLYGTVRSQQLLLDPLPTLNRAYHVVLQEERLRGVVSTHEDPSNFMAFAVKSEHRLKSKSEWRDTREREKQEKLKLYCTHCNTRGHDVRNCFILNGYPEWWGDRPRVGVGRGTSGATSSTNPSKTAFDTAKGGQVRANIITFGDGVGHNTDTTTSTHRFSGMYREWIIDTGASHHVTGDITCLTDTKDITTRSVGLPDGQNVMAKLMGTVCLNDRLVLRDVLFVPCLTCNLISVSQLIAENNYELHFNKSLCVVPDHTLKMTIGVGELRDGLYYFREVLTKPVIYQVSKPESFELWHQRLGHPADKIVKLIPMASHFSSNDRKVCDVCHQAKQHRHSFHLSDHIANDIFDLIHCDLWGPYRIPSSCGAKYFLTIVDDYSRSVWVAITDGLIIPTHVPTQDQLADLFTKALGKQQFDRLIHKLGILDLHAPV</sequence>
<dbReference type="AlphaFoldDB" id="A0AAW1HPL2"/>
<evidence type="ECO:0000259" key="2">
    <source>
        <dbReference type="Pfam" id="PF14244"/>
    </source>
</evidence>
<dbReference type="SUPFAM" id="SSF53098">
    <property type="entry name" value="Ribonuclease H-like"/>
    <property type="match status" value="1"/>
</dbReference>
<dbReference type="Pfam" id="PF13976">
    <property type="entry name" value="gag_pre-integrs"/>
    <property type="match status" value="1"/>
</dbReference>
<dbReference type="EMBL" id="JBDFQZ010000011">
    <property type="protein sequence ID" value="KAK9678211.1"/>
    <property type="molecule type" value="Genomic_DNA"/>
</dbReference>
<dbReference type="PANTHER" id="PTHR37610">
    <property type="entry name" value="CCHC-TYPE DOMAIN-CONTAINING PROTEIN"/>
    <property type="match status" value="1"/>
</dbReference>
<reference evidence="4" key="1">
    <citation type="submission" date="2024-03" db="EMBL/GenBank/DDBJ databases">
        <title>WGS assembly of Saponaria officinalis var. Norfolk2.</title>
        <authorList>
            <person name="Jenkins J."/>
            <person name="Shu S."/>
            <person name="Grimwood J."/>
            <person name="Barry K."/>
            <person name="Goodstein D."/>
            <person name="Schmutz J."/>
            <person name="Leebens-Mack J."/>
            <person name="Osbourn A."/>
        </authorList>
    </citation>
    <scope>NUCLEOTIDE SEQUENCE [LARGE SCALE GENOMIC DNA]</scope>
    <source>
        <strain evidence="4">JIC</strain>
    </source>
</reference>
<protein>
    <recommendedName>
        <fullName evidence="6">Polyprotein</fullName>
    </recommendedName>
</protein>
<evidence type="ECO:0000313" key="5">
    <source>
        <dbReference type="Proteomes" id="UP001443914"/>
    </source>
</evidence>
<dbReference type="Pfam" id="PF14244">
    <property type="entry name" value="Retrotran_gag_3"/>
    <property type="match status" value="1"/>
</dbReference>
<evidence type="ECO:0000313" key="4">
    <source>
        <dbReference type="EMBL" id="KAK9678211.1"/>
    </source>
</evidence>
<dbReference type="Proteomes" id="UP001443914">
    <property type="component" value="Unassembled WGS sequence"/>
</dbReference>
<proteinExistence type="predicted"/>
<dbReference type="InterPro" id="IPR036397">
    <property type="entry name" value="RNaseH_sf"/>
</dbReference>
<organism evidence="4 5">
    <name type="scientific">Saponaria officinalis</name>
    <name type="common">Common soapwort</name>
    <name type="synonym">Lychnis saponaria</name>
    <dbReference type="NCBI Taxonomy" id="3572"/>
    <lineage>
        <taxon>Eukaryota</taxon>
        <taxon>Viridiplantae</taxon>
        <taxon>Streptophyta</taxon>
        <taxon>Embryophyta</taxon>
        <taxon>Tracheophyta</taxon>
        <taxon>Spermatophyta</taxon>
        <taxon>Magnoliopsida</taxon>
        <taxon>eudicotyledons</taxon>
        <taxon>Gunneridae</taxon>
        <taxon>Pentapetalae</taxon>
        <taxon>Caryophyllales</taxon>
        <taxon>Caryophyllaceae</taxon>
        <taxon>Caryophylleae</taxon>
        <taxon>Saponaria</taxon>
    </lineage>
</organism>
<gene>
    <name evidence="4" type="ORF">RND81_11G196400</name>
</gene>
<dbReference type="InterPro" id="IPR054722">
    <property type="entry name" value="PolX-like_BBD"/>
</dbReference>
<keyword evidence="5" id="KW-1185">Reference proteome</keyword>
<dbReference type="InterPro" id="IPR025724">
    <property type="entry name" value="GAG-pre-integrase_dom"/>
</dbReference>
<dbReference type="InterPro" id="IPR029472">
    <property type="entry name" value="Copia-like_N"/>
</dbReference>
<evidence type="ECO:0000259" key="3">
    <source>
        <dbReference type="Pfam" id="PF22936"/>
    </source>
</evidence>
<feature type="domain" description="Retrotransposon Copia-like N-terminal" evidence="2">
    <location>
        <begin position="24"/>
        <end position="69"/>
    </location>
</feature>
<evidence type="ECO:0008006" key="6">
    <source>
        <dbReference type="Google" id="ProtNLM"/>
    </source>
</evidence>
<dbReference type="GO" id="GO:0003676">
    <property type="term" value="F:nucleic acid binding"/>
    <property type="evidence" value="ECO:0007669"/>
    <property type="project" value="InterPro"/>
</dbReference>
<name>A0AAW1HPL2_SAPOF</name>
<feature type="domain" description="GAG-pre-integrase" evidence="1">
    <location>
        <begin position="424"/>
        <end position="486"/>
    </location>
</feature>